<dbReference type="SUPFAM" id="SSF56228">
    <property type="entry name" value="Aldehyde ferredoxin oxidoreductase, N-terminal domain"/>
    <property type="match status" value="1"/>
</dbReference>
<dbReference type="GO" id="GO:0009055">
    <property type="term" value="F:electron transfer activity"/>
    <property type="evidence" value="ECO:0007669"/>
    <property type="project" value="InterPro"/>
</dbReference>
<evidence type="ECO:0000259" key="9">
    <source>
        <dbReference type="SMART" id="SM00790"/>
    </source>
</evidence>
<evidence type="ECO:0000313" key="11">
    <source>
        <dbReference type="Proteomes" id="UP000634805"/>
    </source>
</evidence>
<dbReference type="Pfam" id="PF02730">
    <property type="entry name" value="AFOR_N"/>
    <property type="match status" value="1"/>
</dbReference>
<dbReference type="Gene3D" id="3.60.9.10">
    <property type="entry name" value="Aldehyde ferredoxin oxidoreductase, N-terminal domain"/>
    <property type="match status" value="1"/>
</dbReference>
<dbReference type="InterPro" id="IPR036503">
    <property type="entry name" value="Ald_Fedxn_OxRdtase_N_sf"/>
</dbReference>
<evidence type="ECO:0000256" key="7">
    <source>
        <dbReference type="ARBA" id="ARBA00023014"/>
    </source>
</evidence>
<evidence type="ECO:0000256" key="4">
    <source>
        <dbReference type="ARBA" id="ARBA00022723"/>
    </source>
</evidence>
<dbReference type="Pfam" id="PF01314">
    <property type="entry name" value="AFOR_C"/>
    <property type="match status" value="1"/>
</dbReference>
<dbReference type="EMBL" id="CAJHIS010000026">
    <property type="protein sequence ID" value="CAD6494612.1"/>
    <property type="molecule type" value="Genomic_DNA"/>
</dbReference>
<dbReference type="SMART" id="SM00790">
    <property type="entry name" value="AFOR_N"/>
    <property type="match status" value="1"/>
</dbReference>
<dbReference type="InterPro" id="IPR051919">
    <property type="entry name" value="W-dependent_AOR"/>
</dbReference>
<keyword evidence="4" id="KW-0479">Metal-binding</keyword>
<comment type="similarity">
    <text evidence="2">Belongs to the AOR/FOR family.</text>
</comment>
<keyword evidence="6" id="KW-0408">Iron</keyword>
<evidence type="ECO:0000256" key="5">
    <source>
        <dbReference type="ARBA" id="ARBA00023002"/>
    </source>
</evidence>
<evidence type="ECO:0000256" key="2">
    <source>
        <dbReference type="ARBA" id="ARBA00011032"/>
    </source>
</evidence>
<dbReference type="Gene3D" id="1.10.599.10">
    <property type="entry name" value="Aldehyde Ferredoxin Oxidoreductase Protein, subunit A, domain 3"/>
    <property type="match status" value="1"/>
</dbReference>
<dbReference type="InterPro" id="IPR013985">
    <property type="entry name" value="Ald_Fedxn_OxRdtase_dom3"/>
</dbReference>
<keyword evidence="5 10" id="KW-0560">Oxidoreductase</keyword>
<feature type="domain" description="Aldehyde ferredoxin oxidoreductase N-terminal" evidence="9">
    <location>
        <begin position="7"/>
        <end position="210"/>
    </location>
</feature>
<dbReference type="GO" id="GO:0051539">
    <property type="term" value="F:4 iron, 4 sulfur cluster binding"/>
    <property type="evidence" value="ECO:0007669"/>
    <property type="project" value="UniProtKB-KW"/>
</dbReference>
<gene>
    <name evidence="10" type="primary">for</name>
    <name evidence="10" type="ORF">EMLJLAPB_00865</name>
</gene>
<evidence type="ECO:0000256" key="1">
    <source>
        <dbReference type="ARBA" id="ARBA00001966"/>
    </source>
</evidence>
<name>A0A811TFX3_9EURY</name>
<dbReference type="SUPFAM" id="SSF48310">
    <property type="entry name" value="Aldehyde ferredoxin oxidoreductase, C-terminal domains"/>
    <property type="match status" value="1"/>
</dbReference>
<dbReference type="PANTHER" id="PTHR30038:SF5">
    <property type="entry name" value="ALDEHYDE FERREDOXIN OXIDOREDUCTASE"/>
    <property type="match status" value="1"/>
</dbReference>
<dbReference type="EC" id="1.2.7.5" evidence="10"/>
<dbReference type="GO" id="GO:0033726">
    <property type="term" value="F:aldehyde ferredoxin oxidoreductase activity"/>
    <property type="evidence" value="ECO:0007669"/>
    <property type="project" value="UniProtKB-EC"/>
</dbReference>
<dbReference type="InterPro" id="IPR036021">
    <property type="entry name" value="Tungsten_al_ferr_oxy-like_C"/>
</dbReference>
<sequence>MTIKGGYCQKILEMDLSKNKKHVIEVSDNFAVKYVGGRGWGARIIWENLERIKDPLSPSNIVVIASGPLSGLYLPASGKTSFSSISPATGLYADSNMGGMFAVEIKQAGYDAIVIRGRAEKLSYLFIDDDCVELKSAKKYKGLGCTETERHLKEDLGDETLRIATIGPAGENLVRFSCINSEWSRNAGRTGMGAIFGSKNLKAIVIRGTKDLPVFDLTRLVELGEHAYKTLKSHRLFEFWQRQGLMTVVDYANAAGILPTHNFKDTCFDDANKINGEVMETFYKIGDTACYACPMTCGNVNLVKEGKYAGTVTEGPEYETACMFGSNVGINDFAAVLRANYLCDEYGVDTISTGNLIAAVIEAYEKGILTLDELDGMALHWGDSDSIMELIRKIGEREGIGNVIAEGSYGLIKKWPAIKQLISQVKGLEQSSYDVRSAITMALSYGTSDIGGHHARAWTIAKELEVGSDWTLDEKAEIVIYQQTVRPLFDMLGVCRLPWVELGFNESAYAEFYSAATGIEISLEELLKRSEAVYNITRAINIKLGATVKDDFPSWRCFNEPIKTGPLAGKKLEMEEYTKILQLYYNKRGWDENGVPMLKTLDRLELTDIKI</sequence>
<dbReference type="PANTHER" id="PTHR30038">
    <property type="entry name" value="ALDEHYDE FERREDOXIN OXIDOREDUCTASE"/>
    <property type="match status" value="1"/>
</dbReference>
<accession>A0A811TFX3</accession>
<dbReference type="InterPro" id="IPR013984">
    <property type="entry name" value="Ald_Fedxn_OxRdtase_dom2"/>
</dbReference>
<organism evidence="10 11">
    <name type="scientific">Candidatus Argoarchaeum ethanivorans</name>
    <dbReference type="NCBI Taxonomy" id="2608793"/>
    <lineage>
        <taxon>Archaea</taxon>
        <taxon>Methanobacteriati</taxon>
        <taxon>Methanobacteriota</taxon>
        <taxon>Stenosarchaea group</taxon>
        <taxon>Methanomicrobia</taxon>
        <taxon>Methanosarcinales</taxon>
        <taxon>Methanosarcinales incertae sedis</taxon>
        <taxon>GOM Arc I cluster</taxon>
        <taxon>Candidatus Argoarchaeum</taxon>
    </lineage>
</organism>
<dbReference type="InterPro" id="IPR013983">
    <property type="entry name" value="Ald_Fedxn_OxRdtase_N"/>
</dbReference>
<evidence type="ECO:0000256" key="8">
    <source>
        <dbReference type="ARBA" id="ARBA00049934"/>
    </source>
</evidence>
<dbReference type="GO" id="GO:0046872">
    <property type="term" value="F:metal ion binding"/>
    <property type="evidence" value="ECO:0007669"/>
    <property type="project" value="UniProtKB-KW"/>
</dbReference>
<dbReference type="Proteomes" id="UP000634805">
    <property type="component" value="Unassembled WGS sequence"/>
</dbReference>
<comment type="caution">
    <text evidence="10">The sequence shown here is derived from an EMBL/GenBank/DDBJ whole genome shotgun (WGS) entry which is preliminary data.</text>
</comment>
<evidence type="ECO:0000256" key="6">
    <source>
        <dbReference type="ARBA" id="ARBA00023004"/>
    </source>
</evidence>
<protein>
    <submittedName>
        <fullName evidence="10">Tungsten-containing formaldehyde ferredoxin oxidoreductase</fullName>
        <ecNumber evidence="10">1.2.7.5</ecNumber>
    </submittedName>
</protein>
<evidence type="ECO:0000256" key="3">
    <source>
        <dbReference type="ARBA" id="ARBA00022485"/>
    </source>
</evidence>
<dbReference type="InterPro" id="IPR001203">
    <property type="entry name" value="OxRdtase_Ald_Fedxn_C"/>
</dbReference>
<dbReference type="AlphaFoldDB" id="A0A811TFX3"/>
<comment type="cofactor">
    <cofactor evidence="8">
        <name>tungstopterin</name>
        <dbReference type="ChEBI" id="CHEBI:30402"/>
    </cofactor>
</comment>
<comment type="cofactor">
    <cofactor evidence="1">
        <name>[4Fe-4S] cluster</name>
        <dbReference type="ChEBI" id="CHEBI:49883"/>
    </cofactor>
</comment>
<evidence type="ECO:0000313" key="10">
    <source>
        <dbReference type="EMBL" id="CAD6494612.1"/>
    </source>
</evidence>
<keyword evidence="7" id="KW-0411">Iron-sulfur</keyword>
<dbReference type="Gene3D" id="1.10.569.10">
    <property type="entry name" value="Aldehyde Ferredoxin Oxidoreductase Protein, subunit A, domain 2"/>
    <property type="match status" value="1"/>
</dbReference>
<keyword evidence="3" id="KW-0004">4Fe-4S</keyword>
<reference evidence="10" key="1">
    <citation type="submission" date="2020-10" db="EMBL/GenBank/DDBJ databases">
        <authorList>
            <person name="Hahn C.J."/>
            <person name="Laso-Perez R."/>
            <person name="Vulcano F."/>
            <person name="Vaziourakis K.-M."/>
            <person name="Stokke R."/>
            <person name="Steen I.H."/>
            <person name="Teske A."/>
            <person name="Boetius A."/>
            <person name="Liebeke M."/>
            <person name="Amann R."/>
            <person name="Knittel K."/>
        </authorList>
    </citation>
    <scope>NUCLEOTIDE SEQUENCE</scope>
    <source>
        <strain evidence="10">Gfbio:e3339647-f889-4370-9287-4fb5cb688e4c:AG392D22_GoMArc1</strain>
    </source>
</reference>
<proteinExistence type="inferred from homology"/>